<evidence type="ECO:0000313" key="2">
    <source>
        <dbReference type="EMBL" id="KEH28469.1"/>
    </source>
</evidence>
<evidence type="ECO:0000313" key="3">
    <source>
        <dbReference type="EMBL" id="RHN58060.1"/>
    </source>
</evidence>
<reference evidence="2 5" key="2">
    <citation type="journal article" date="2014" name="BMC Genomics">
        <title>An improved genome release (version Mt4.0) for the model legume Medicago truncatula.</title>
        <authorList>
            <person name="Tang H."/>
            <person name="Krishnakumar V."/>
            <person name="Bidwell S."/>
            <person name="Rosen B."/>
            <person name="Chan A."/>
            <person name="Zhou S."/>
            <person name="Gentzbittel L."/>
            <person name="Childs K.L."/>
            <person name="Yandell M."/>
            <person name="Gundlach H."/>
            <person name="Mayer K.F."/>
            <person name="Schwartz D.C."/>
            <person name="Town C.D."/>
        </authorList>
    </citation>
    <scope>GENOME REANNOTATION</scope>
    <source>
        <strain evidence="2">A17</strain>
        <strain evidence="4 5">cv. Jemalong A17</strain>
    </source>
</reference>
<dbReference type="EnsemblPlants" id="KEH28469">
    <property type="protein sequence ID" value="KEH28469"/>
    <property type="gene ID" value="MTR_5g096603"/>
</dbReference>
<proteinExistence type="predicted"/>
<organism evidence="2 5">
    <name type="scientific">Medicago truncatula</name>
    <name type="common">Barrel medic</name>
    <name type="synonym">Medicago tribuloides</name>
    <dbReference type="NCBI Taxonomy" id="3880"/>
    <lineage>
        <taxon>Eukaryota</taxon>
        <taxon>Viridiplantae</taxon>
        <taxon>Streptophyta</taxon>
        <taxon>Embryophyta</taxon>
        <taxon>Tracheophyta</taxon>
        <taxon>Spermatophyta</taxon>
        <taxon>Magnoliopsida</taxon>
        <taxon>eudicotyledons</taxon>
        <taxon>Gunneridae</taxon>
        <taxon>Pentapetalae</taxon>
        <taxon>rosids</taxon>
        <taxon>fabids</taxon>
        <taxon>Fabales</taxon>
        <taxon>Fabaceae</taxon>
        <taxon>Papilionoideae</taxon>
        <taxon>50 kb inversion clade</taxon>
        <taxon>NPAAA clade</taxon>
        <taxon>Hologalegina</taxon>
        <taxon>IRL clade</taxon>
        <taxon>Trifolieae</taxon>
        <taxon>Medicago</taxon>
    </lineage>
</organism>
<feature type="compositionally biased region" description="Basic and acidic residues" evidence="1">
    <location>
        <begin position="44"/>
        <end position="55"/>
    </location>
</feature>
<reference evidence="4" key="3">
    <citation type="submission" date="2015-04" db="UniProtKB">
        <authorList>
            <consortium name="EnsemblPlants"/>
        </authorList>
    </citation>
    <scope>IDENTIFICATION</scope>
    <source>
        <strain evidence="4">cv. Jemalong A17</strain>
    </source>
</reference>
<name>A0A072UFE8_MEDTR</name>
<reference evidence="3" key="4">
    <citation type="journal article" date="2018" name="Nat. Plants">
        <title>Whole-genome landscape of Medicago truncatula symbiotic genes.</title>
        <authorList>
            <person name="Pecrix Y."/>
            <person name="Gamas P."/>
            <person name="Carrere S."/>
        </authorList>
    </citation>
    <scope>NUCLEOTIDE SEQUENCE</scope>
    <source>
        <tissue evidence="3">Leaves</tissue>
    </source>
</reference>
<reference evidence="2 5" key="1">
    <citation type="journal article" date="2011" name="Nature">
        <title>The Medicago genome provides insight into the evolution of rhizobial symbioses.</title>
        <authorList>
            <person name="Young N.D."/>
            <person name="Debelle F."/>
            <person name="Oldroyd G.E."/>
            <person name="Geurts R."/>
            <person name="Cannon S.B."/>
            <person name="Udvardi M.K."/>
            <person name="Benedito V.A."/>
            <person name="Mayer K.F."/>
            <person name="Gouzy J."/>
            <person name="Schoof H."/>
            <person name="Van de Peer Y."/>
            <person name="Proost S."/>
            <person name="Cook D.R."/>
            <person name="Meyers B.C."/>
            <person name="Spannagl M."/>
            <person name="Cheung F."/>
            <person name="De Mita S."/>
            <person name="Krishnakumar V."/>
            <person name="Gundlach H."/>
            <person name="Zhou S."/>
            <person name="Mudge J."/>
            <person name="Bharti A.K."/>
            <person name="Murray J.D."/>
            <person name="Naoumkina M.A."/>
            <person name="Rosen B."/>
            <person name="Silverstein K.A."/>
            <person name="Tang H."/>
            <person name="Rombauts S."/>
            <person name="Zhao P.X."/>
            <person name="Zhou P."/>
            <person name="Barbe V."/>
            <person name="Bardou P."/>
            <person name="Bechner M."/>
            <person name="Bellec A."/>
            <person name="Berger A."/>
            <person name="Berges H."/>
            <person name="Bidwell S."/>
            <person name="Bisseling T."/>
            <person name="Choisne N."/>
            <person name="Couloux A."/>
            <person name="Denny R."/>
            <person name="Deshpande S."/>
            <person name="Dai X."/>
            <person name="Doyle J.J."/>
            <person name="Dudez A.M."/>
            <person name="Farmer A.D."/>
            <person name="Fouteau S."/>
            <person name="Franken C."/>
            <person name="Gibelin C."/>
            <person name="Gish J."/>
            <person name="Goldstein S."/>
            <person name="Gonzalez A.J."/>
            <person name="Green P.J."/>
            <person name="Hallab A."/>
            <person name="Hartog M."/>
            <person name="Hua A."/>
            <person name="Humphray S.J."/>
            <person name="Jeong D.H."/>
            <person name="Jing Y."/>
            <person name="Jocker A."/>
            <person name="Kenton S.M."/>
            <person name="Kim D.J."/>
            <person name="Klee K."/>
            <person name="Lai H."/>
            <person name="Lang C."/>
            <person name="Lin S."/>
            <person name="Macmil S.L."/>
            <person name="Magdelenat G."/>
            <person name="Matthews L."/>
            <person name="McCorrison J."/>
            <person name="Monaghan E.L."/>
            <person name="Mun J.H."/>
            <person name="Najar F.Z."/>
            <person name="Nicholson C."/>
            <person name="Noirot C."/>
            <person name="O'Bleness M."/>
            <person name="Paule C.R."/>
            <person name="Poulain J."/>
            <person name="Prion F."/>
            <person name="Qin B."/>
            <person name="Qu C."/>
            <person name="Retzel E.F."/>
            <person name="Riddle C."/>
            <person name="Sallet E."/>
            <person name="Samain S."/>
            <person name="Samson N."/>
            <person name="Sanders I."/>
            <person name="Saurat O."/>
            <person name="Scarpelli C."/>
            <person name="Schiex T."/>
            <person name="Segurens B."/>
            <person name="Severin A.J."/>
            <person name="Sherrier D.J."/>
            <person name="Shi R."/>
            <person name="Sims S."/>
            <person name="Singer S.R."/>
            <person name="Sinharoy S."/>
            <person name="Sterck L."/>
            <person name="Viollet A."/>
            <person name="Wang B.B."/>
            <person name="Wang K."/>
            <person name="Wang M."/>
            <person name="Wang X."/>
            <person name="Warfsmann J."/>
            <person name="Weissenbach J."/>
            <person name="White D.D."/>
            <person name="White J.D."/>
            <person name="Wiley G.B."/>
            <person name="Wincker P."/>
            <person name="Xing Y."/>
            <person name="Yang L."/>
            <person name="Yao Z."/>
            <person name="Ying F."/>
            <person name="Zhai J."/>
            <person name="Zhou L."/>
            <person name="Zuber A."/>
            <person name="Denarie J."/>
            <person name="Dixon R.A."/>
            <person name="May G.D."/>
            <person name="Schwartz D.C."/>
            <person name="Rogers J."/>
            <person name="Quetier F."/>
            <person name="Town C.D."/>
            <person name="Roe B.A."/>
        </authorList>
    </citation>
    <scope>NUCLEOTIDE SEQUENCE [LARGE SCALE GENOMIC DNA]</scope>
    <source>
        <strain evidence="2">A17</strain>
        <strain evidence="4 5">cv. Jemalong A17</strain>
    </source>
</reference>
<feature type="compositionally biased region" description="Polar residues" evidence="1">
    <location>
        <begin position="29"/>
        <end position="42"/>
    </location>
</feature>
<feature type="region of interest" description="Disordered" evidence="1">
    <location>
        <begin position="29"/>
        <end position="74"/>
    </location>
</feature>
<dbReference type="HOGENOM" id="CLU_2691510_0_0_1"/>
<dbReference type="Proteomes" id="UP000265566">
    <property type="component" value="Chromosome 5"/>
</dbReference>
<dbReference type="EMBL" id="CM001221">
    <property type="protein sequence ID" value="KEH28469.1"/>
    <property type="molecule type" value="Genomic_DNA"/>
</dbReference>
<feature type="compositionally biased region" description="Basic and acidic residues" evidence="1">
    <location>
        <begin position="62"/>
        <end position="74"/>
    </location>
</feature>
<keyword evidence="5" id="KW-1185">Reference proteome</keyword>
<evidence type="ECO:0000313" key="5">
    <source>
        <dbReference type="Proteomes" id="UP000002051"/>
    </source>
</evidence>
<evidence type="ECO:0000256" key="1">
    <source>
        <dbReference type="SAM" id="MobiDB-lite"/>
    </source>
</evidence>
<sequence>MCLTYQLGMQIQGRHKLSNSMKLVKCSDNSVSKTDSNGNSMLENHLDDTSEKKDQGPNVGKILEDNEVKDLEMV</sequence>
<gene>
    <name evidence="2" type="ordered locus">MTR_5g096603</name>
    <name evidence="3" type="ORF">MtrunA17_Chr5g0447051</name>
</gene>
<dbReference type="AlphaFoldDB" id="A0A072UFE8"/>
<accession>A0A072UFE8</accession>
<dbReference type="Proteomes" id="UP000002051">
    <property type="component" value="Chromosome 5"/>
</dbReference>
<protein>
    <submittedName>
        <fullName evidence="2 4">Uncharacterized protein</fullName>
    </submittedName>
</protein>
<evidence type="ECO:0000313" key="4">
    <source>
        <dbReference type="EnsemblPlants" id="KEH28469"/>
    </source>
</evidence>
<dbReference type="Gramene" id="rna33666">
    <property type="protein sequence ID" value="RHN58060.1"/>
    <property type="gene ID" value="gene33666"/>
</dbReference>
<dbReference type="EMBL" id="PSQE01000005">
    <property type="protein sequence ID" value="RHN58060.1"/>
    <property type="molecule type" value="Genomic_DNA"/>
</dbReference>